<feature type="domain" description="2EXR" evidence="2">
    <location>
        <begin position="46"/>
        <end position="143"/>
    </location>
</feature>
<sequence length="482" mass="52634">MAKQEGEHPHHDDVNYVDADDASDDDDNRSSDSGSESDESEQPALFPQFASLPPELRAQIWRAAVDTTAAGGSAPGINFFNVHAFPGDHAGANRSTSPPWLYLDVRRLAIEHSDAEAARYDPSVWQARAAVAATCREARDAARQAVPEDKRILVTLTRPRRGLFVRAGDGQLRRRVPPVAGHGDDGDSGNGFIYREPKVTRKIIVHADEILCLSLENCSFNLPCEENSDSEPPSPWLAPAPAPDNRLMTLAAEGATAAHLESETGWTYDPQLTPFPSSAGGRILPSHQYCLSLARDDADALSVVEGIVPGMLEEVREDCHCRTCSRHDGEDASGHESQAEDGDDNEPTSATTTGSGSSPSPSSPPPPPSDRSSRRPRDNWLIMVDARVENLGSRSLSELLAETRAGLAGMRAKCWHPPPPMVYRDRFDDAYVLVPYTGLSGNERFWPYYLTKVAPERTDVRVRYLQSAQLRSPKRPVASVLS</sequence>
<evidence type="ECO:0000313" key="3">
    <source>
        <dbReference type="EMBL" id="KAK7753289.1"/>
    </source>
</evidence>
<evidence type="ECO:0000259" key="2">
    <source>
        <dbReference type="Pfam" id="PF20150"/>
    </source>
</evidence>
<feature type="compositionally biased region" description="Low complexity" evidence="1">
    <location>
        <begin position="347"/>
        <end position="360"/>
    </location>
</feature>
<feature type="compositionally biased region" description="Acidic residues" evidence="1">
    <location>
        <begin position="18"/>
        <end position="27"/>
    </location>
</feature>
<protein>
    <recommendedName>
        <fullName evidence="2">2EXR domain-containing protein</fullName>
    </recommendedName>
</protein>
<dbReference type="AlphaFoldDB" id="A0AAN9YT39"/>
<evidence type="ECO:0000313" key="4">
    <source>
        <dbReference type="Proteomes" id="UP001320420"/>
    </source>
</evidence>
<dbReference type="Pfam" id="PF20150">
    <property type="entry name" value="2EXR"/>
    <property type="match status" value="1"/>
</dbReference>
<evidence type="ECO:0000256" key="1">
    <source>
        <dbReference type="SAM" id="MobiDB-lite"/>
    </source>
</evidence>
<reference evidence="3 4" key="1">
    <citation type="submission" date="2024-02" db="EMBL/GenBank/DDBJ databases">
        <title>De novo assembly and annotation of 12 fungi associated with fruit tree decline syndrome in Ontario, Canada.</title>
        <authorList>
            <person name="Sulman M."/>
            <person name="Ellouze W."/>
            <person name="Ilyukhin E."/>
        </authorList>
    </citation>
    <scope>NUCLEOTIDE SEQUENCE [LARGE SCALE GENOMIC DNA]</scope>
    <source>
        <strain evidence="3 4">M11/M66-122</strain>
    </source>
</reference>
<dbReference type="EMBL" id="JAKJXP020000030">
    <property type="protein sequence ID" value="KAK7753289.1"/>
    <property type="molecule type" value="Genomic_DNA"/>
</dbReference>
<dbReference type="InterPro" id="IPR045518">
    <property type="entry name" value="2EXR"/>
</dbReference>
<dbReference type="Proteomes" id="UP001320420">
    <property type="component" value="Unassembled WGS sequence"/>
</dbReference>
<feature type="compositionally biased region" description="Basic and acidic residues" evidence="1">
    <location>
        <begin position="1"/>
        <end position="14"/>
    </location>
</feature>
<accession>A0AAN9YT39</accession>
<feature type="compositionally biased region" description="Basic and acidic residues" evidence="1">
    <location>
        <begin position="326"/>
        <end position="338"/>
    </location>
</feature>
<organism evidence="3 4">
    <name type="scientific">Diatrype stigma</name>
    <dbReference type="NCBI Taxonomy" id="117547"/>
    <lineage>
        <taxon>Eukaryota</taxon>
        <taxon>Fungi</taxon>
        <taxon>Dikarya</taxon>
        <taxon>Ascomycota</taxon>
        <taxon>Pezizomycotina</taxon>
        <taxon>Sordariomycetes</taxon>
        <taxon>Xylariomycetidae</taxon>
        <taxon>Xylariales</taxon>
        <taxon>Diatrypaceae</taxon>
        <taxon>Diatrype</taxon>
    </lineage>
</organism>
<proteinExistence type="predicted"/>
<feature type="region of interest" description="Disordered" evidence="1">
    <location>
        <begin position="1"/>
        <end position="44"/>
    </location>
</feature>
<gene>
    <name evidence="3" type="ORF">SLS62_004808</name>
</gene>
<keyword evidence="4" id="KW-1185">Reference proteome</keyword>
<feature type="region of interest" description="Disordered" evidence="1">
    <location>
        <begin position="326"/>
        <end position="376"/>
    </location>
</feature>
<comment type="caution">
    <text evidence="3">The sequence shown here is derived from an EMBL/GenBank/DDBJ whole genome shotgun (WGS) entry which is preliminary data.</text>
</comment>
<name>A0AAN9YT39_9PEZI</name>